<accession>A0AAE1D5Q8</accession>
<protein>
    <submittedName>
        <fullName evidence="2">Uncharacterized protein</fullName>
    </submittedName>
</protein>
<keyword evidence="3" id="KW-1185">Reference proteome</keyword>
<gene>
    <name evidence="2" type="ORF">RRG08_004162</name>
</gene>
<organism evidence="2 3">
    <name type="scientific">Elysia crispata</name>
    <name type="common">lettuce slug</name>
    <dbReference type="NCBI Taxonomy" id="231223"/>
    <lineage>
        <taxon>Eukaryota</taxon>
        <taxon>Metazoa</taxon>
        <taxon>Spiralia</taxon>
        <taxon>Lophotrochozoa</taxon>
        <taxon>Mollusca</taxon>
        <taxon>Gastropoda</taxon>
        <taxon>Heterobranchia</taxon>
        <taxon>Euthyneura</taxon>
        <taxon>Panpulmonata</taxon>
        <taxon>Sacoglossa</taxon>
        <taxon>Placobranchoidea</taxon>
        <taxon>Plakobranchidae</taxon>
        <taxon>Elysia</taxon>
    </lineage>
</organism>
<proteinExistence type="predicted"/>
<dbReference type="EMBL" id="JAWDGP010005274">
    <property type="protein sequence ID" value="KAK3758341.1"/>
    <property type="molecule type" value="Genomic_DNA"/>
</dbReference>
<evidence type="ECO:0000256" key="1">
    <source>
        <dbReference type="SAM" id="MobiDB-lite"/>
    </source>
</evidence>
<evidence type="ECO:0000313" key="3">
    <source>
        <dbReference type="Proteomes" id="UP001283361"/>
    </source>
</evidence>
<name>A0AAE1D5Q8_9GAST</name>
<sequence>MQLHTSYLPGAFFFFFGRVKKLGGFARTKPPWGPIEARRLPTRNYSDPKLGKALTHIVWTEARCDGGSGDSTDRAAPHSGQGATGLTLAPTPRTSGRGSPRSGQTNGNFQNVIDLSLKCLQRAYREKYEPRELDVNLSQLTSHGSGSGQGHWPCMICTDRVHPGLDSSRQHHHRQFNIPMEATSYCMPYLVTFLRYLAGIRKARKPGEGVRERRPLQVEVEIALRHEE</sequence>
<dbReference type="Proteomes" id="UP001283361">
    <property type="component" value="Unassembled WGS sequence"/>
</dbReference>
<evidence type="ECO:0000313" key="2">
    <source>
        <dbReference type="EMBL" id="KAK3758341.1"/>
    </source>
</evidence>
<feature type="region of interest" description="Disordered" evidence="1">
    <location>
        <begin position="66"/>
        <end position="108"/>
    </location>
</feature>
<reference evidence="2" key="1">
    <citation type="journal article" date="2023" name="G3 (Bethesda)">
        <title>A reference genome for the long-term kleptoplast-retaining sea slug Elysia crispata morphotype clarki.</title>
        <authorList>
            <person name="Eastman K.E."/>
            <person name="Pendleton A.L."/>
            <person name="Shaikh M.A."/>
            <person name="Suttiyut T."/>
            <person name="Ogas R."/>
            <person name="Tomko P."/>
            <person name="Gavelis G."/>
            <person name="Widhalm J.R."/>
            <person name="Wisecaver J.H."/>
        </authorList>
    </citation>
    <scope>NUCLEOTIDE SEQUENCE</scope>
    <source>
        <strain evidence="2">ECLA1</strain>
    </source>
</reference>
<comment type="caution">
    <text evidence="2">The sequence shown here is derived from an EMBL/GenBank/DDBJ whole genome shotgun (WGS) entry which is preliminary data.</text>
</comment>
<dbReference type="AlphaFoldDB" id="A0AAE1D5Q8"/>
<feature type="compositionally biased region" description="Polar residues" evidence="1">
    <location>
        <begin position="92"/>
        <end position="108"/>
    </location>
</feature>